<sequence>MKRFAGSKRPQLGLLMNLSIACAMMSVTSCDKVVDLKDKAMGALDQVKEKSGLSLASVDEKEGLEIINEEARLVVVEFYTDSCGPCKAIAPTLERLAESNAEQVRIIKVDANDERAWATREKIRAVPTFQFYRGGKKLAQFSGAPSEAELQKKIDVCVASSEGSNAQSLVNEGSSGSADSSGTVQPVIQRMPDDWLPAGVTRE</sequence>
<comment type="caution">
    <text evidence="4">The sequence shown here is derived from an EMBL/GenBank/DDBJ whole genome shotgun (WGS) entry which is preliminary data.</text>
</comment>
<dbReference type="InterPro" id="IPR013766">
    <property type="entry name" value="Thioredoxin_domain"/>
</dbReference>
<dbReference type="InterPro" id="IPR036249">
    <property type="entry name" value="Thioredoxin-like_sf"/>
</dbReference>
<evidence type="ECO:0000313" key="5">
    <source>
        <dbReference type="Proteomes" id="UP000634206"/>
    </source>
</evidence>
<dbReference type="Gene3D" id="3.40.30.10">
    <property type="entry name" value="Glutaredoxin"/>
    <property type="match status" value="1"/>
</dbReference>
<protein>
    <submittedName>
        <fullName evidence="4">Thioredoxin family protein</fullName>
    </submittedName>
</protein>
<dbReference type="AlphaFoldDB" id="A0AAE2S9R8"/>
<dbReference type="Proteomes" id="UP000634206">
    <property type="component" value="Unassembled WGS sequence"/>
</dbReference>
<feature type="compositionally biased region" description="Polar residues" evidence="2">
    <location>
        <begin position="167"/>
        <end position="186"/>
    </location>
</feature>
<dbReference type="Pfam" id="PF00085">
    <property type="entry name" value="Thioredoxin"/>
    <property type="match status" value="1"/>
</dbReference>
<proteinExistence type="predicted"/>
<organism evidence="4 5">
    <name type="scientific">Oceaniferula flava</name>
    <dbReference type="NCBI Taxonomy" id="2800421"/>
    <lineage>
        <taxon>Bacteria</taxon>
        <taxon>Pseudomonadati</taxon>
        <taxon>Verrucomicrobiota</taxon>
        <taxon>Verrucomicrobiia</taxon>
        <taxon>Verrucomicrobiales</taxon>
        <taxon>Verrucomicrobiaceae</taxon>
        <taxon>Oceaniferula</taxon>
    </lineage>
</organism>
<accession>A0AAE2S9R8</accession>
<keyword evidence="1" id="KW-1015">Disulfide bond</keyword>
<dbReference type="PANTHER" id="PTHR46115">
    <property type="entry name" value="THIOREDOXIN-LIKE PROTEIN 1"/>
    <property type="match status" value="1"/>
</dbReference>
<dbReference type="PROSITE" id="PS51257">
    <property type="entry name" value="PROKAR_LIPOPROTEIN"/>
    <property type="match status" value="1"/>
</dbReference>
<dbReference type="PROSITE" id="PS51352">
    <property type="entry name" value="THIOREDOXIN_2"/>
    <property type="match status" value="1"/>
</dbReference>
<dbReference type="SUPFAM" id="SSF52833">
    <property type="entry name" value="Thioredoxin-like"/>
    <property type="match status" value="1"/>
</dbReference>
<evidence type="ECO:0000256" key="1">
    <source>
        <dbReference type="ARBA" id="ARBA00023157"/>
    </source>
</evidence>
<dbReference type="RefSeq" id="WP_309488056.1">
    <property type="nucleotide sequence ID" value="NZ_JAENIG010000001.1"/>
</dbReference>
<feature type="domain" description="Thioredoxin" evidence="3">
    <location>
        <begin position="25"/>
        <end position="159"/>
    </location>
</feature>
<evidence type="ECO:0000313" key="4">
    <source>
        <dbReference type="EMBL" id="MBK1853459.1"/>
    </source>
</evidence>
<dbReference type="EMBL" id="JAENIG010000001">
    <property type="protein sequence ID" value="MBK1853459.1"/>
    <property type="molecule type" value="Genomic_DNA"/>
</dbReference>
<keyword evidence="5" id="KW-1185">Reference proteome</keyword>
<dbReference type="CDD" id="cd02947">
    <property type="entry name" value="TRX_family"/>
    <property type="match status" value="1"/>
</dbReference>
<evidence type="ECO:0000259" key="3">
    <source>
        <dbReference type="PROSITE" id="PS51352"/>
    </source>
</evidence>
<evidence type="ECO:0000256" key="2">
    <source>
        <dbReference type="SAM" id="MobiDB-lite"/>
    </source>
</evidence>
<reference evidence="4" key="1">
    <citation type="submission" date="2021-01" db="EMBL/GenBank/DDBJ databases">
        <title>Modified the classification status of verrucomicrobia.</title>
        <authorList>
            <person name="Feng X."/>
        </authorList>
    </citation>
    <scope>NUCLEOTIDE SEQUENCE</scope>
    <source>
        <strain evidence="4">5K15</strain>
    </source>
</reference>
<name>A0AAE2S9R8_9BACT</name>
<feature type="region of interest" description="Disordered" evidence="2">
    <location>
        <begin position="167"/>
        <end position="203"/>
    </location>
</feature>
<gene>
    <name evidence="4" type="ORF">JIN83_00655</name>
</gene>